<dbReference type="STRING" id="555088.DealDRAFT_2592"/>
<feature type="transmembrane region" description="Helical" evidence="1">
    <location>
        <begin position="75"/>
        <end position="97"/>
    </location>
</feature>
<organism evidence="2 3">
    <name type="scientific">Dethiobacter alkaliphilus AHT 1</name>
    <dbReference type="NCBI Taxonomy" id="555088"/>
    <lineage>
        <taxon>Bacteria</taxon>
        <taxon>Bacillati</taxon>
        <taxon>Bacillota</taxon>
        <taxon>Dethiobacteria</taxon>
        <taxon>Dethiobacterales</taxon>
        <taxon>Dethiobacteraceae</taxon>
        <taxon>Dethiobacter</taxon>
    </lineage>
</organism>
<accession>C0GJD3</accession>
<dbReference type="AlphaFoldDB" id="C0GJD3"/>
<sequence>MNWIVAGLLASAAAFAANRFVYRVWRDVVLLGPVPLLEEVAKTMAAQMLGASILYTHVVFGLTEAILDWRGRRRGLPAAVSALLAHSIFGLLTVAVARSTGNLGAGIVAAFLGHAVWNAVMLFRSVKR</sequence>
<evidence type="ECO:0000256" key="1">
    <source>
        <dbReference type="SAM" id="Phobius"/>
    </source>
</evidence>
<keyword evidence="1" id="KW-0472">Membrane</keyword>
<dbReference type="eggNOG" id="ENOG5033B2Y">
    <property type="taxonomic scope" value="Bacteria"/>
</dbReference>
<feature type="transmembrane region" description="Helical" evidence="1">
    <location>
        <begin position="103"/>
        <end position="123"/>
    </location>
</feature>
<evidence type="ECO:0000313" key="2">
    <source>
        <dbReference type="EMBL" id="EEG76618.1"/>
    </source>
</evidence>
<evidence type="ECO:0008006" key="4">
    <source>
        <dbReference type="Google" id="ProtNLM"/>
    </source>
</evidence>
<gene>
    <name evidence="2" type="ORF">DealDRAFT_2592</name>
</gene>
<keyword evidence="3" id="KW-1185">Reference proteome</keyword>
<comment type="caution">
    <text evidence="2">The sequence shown here is derived from an EMBL/GenBank/DDBJ whole genome shotgun (WGS) entry which is preliminary data.</text>
</comment>
<proteinExistence type="predicted"/>
<evidence type="ECO:0000313" key="3">
    <source>
        <dbReference type="Proteomes" id="UP000006443"/>
    </source>
</evidence>
<feature type="transmembrane region" description="Helical" evidence="1">
    <location>
        <begin position="43"/>
        <end position="63"/>
    </location>
</feature>
<keyword evidence="1" id="KW-0812">Transmembrane</keyword>
<protein>
    <recommendedName>
        <fullName evidence="4">Abortive infection protein</fullName>
    </recommendedName>
</protein>
<dbReference type="EMBL" id="ACJM01000015">
    <property type="protein sequence ID" value="EEG76618.1"/>
    <property type="molecule type" value="Genomic_DNA"/>
</dbReference>
<reference evidence="2 3" key="1">
    <citation type="submission" date="2009-02" db="EMBL/GenBank/DDBJ databases">
        <title>Sequencing of the draft genome and assembly of Dethiobacter alkaliphilus AHT 1.</title>
        <authorList>
            <consortium name="US DOE Joint Genome Institute (JGI-PGF)"/>
            <person name="Lucas S."/>
            <person name="Copeland A."/>
            <person name="Lapidus A."/>
            <person name="Glavina del Rio T."/>
            <person name="Dalin E."/>
            <person name="Tice H."/>
            <person name="Bruce D."/>
            <person name="Goodwin L."/>
            <person name="Pitluck S."/>
            <person name="Larimer F."/>
            <person name="Land M.L."/>
            <person name="Hauser L."/>
            <person name="Muyzer G."/>
        </authorList>
    </citation>
    <scope>NUCLEOTIDE SEQUENCE [LARGE SCALE GENOMIC DNA]</scope>
    <source>
        <strain evidence="2 3">AHT 1</strain>
    </source>
</reference>
<name>C0GJD3_DETAL</name>
<dbReference type="Proteomes" id="UP000006443">
    <property type="component" value="Unassembled WGS sequence"/>
</dbReference>
<keyword evidence="1" id="KW-1133">Transmembrane helix</keyword>